<protein>
    <submittedName>
        <fullName evidence="1">Uncharacterized protein</fullName>
    </submittedName>
</protein>
<dbReference type="Proteomes" id="UP000005945">
    <property type="component" value="Unassembled WGS sequence"/>
</dbReference>
<accession>A8S9X7</accession>
<reference evidence="1 2" key="2">
    <citation type="submission" date="2007-09" db="EMBL/GenBank/DDBJ databases">
        <authorList>
            <person name="Fulton L."/>
            <person name="Clifton S."/>
            <person name="Fulton B."/>
            <person name="Xu J."/>
            <person name="Minx P."/>
            <person name="Pepin K.H."/>
            <person name="Johnson M."/>
            <person name="Thiruvilangam P."/>
            <person name="Bhonagiri V."/>
            <person name="Nash W.E."/>
            <person name="Mardis E.R."/>
            <person name="Wilson R.K."/>
        </authorList>
    </citation>
    <scope>NUCLEOTIDE SEQUENCE [LARGE SCALE GENOMIC DNA]</scope>
    <source>
        <strain evidence="1 2">M21/2</strain>
    </source>
</reference>
<name>A8S9X7_9FIRM</name>
<dbReference type="AlphaFoldDB" id="A8S9X7"/>
<sequence>MASQAKYHYILRFVAIAKNRGYFSGQNFARKLLTERLAFRRVISAAVYTRLGFALPI</sequence>
<evidence type="ECO:0000313" key="2">
    <source>
        <dbReference type="Proteomes" id="UP000005945"/>
    </source>
</evidence>
<dbReference type="HOGENOM" id="CLU_2990040_0_0_9"/>
<proteinExistence type="predicted"/>
<dbReference type="EMBL" id="ABED02000023">
    <property type="protein sequence ID" value="EDP22133.1"/>
    <property type="molecule type" value="Genomic_DNA"/>
</dbReference>
<organism evidence="1 2">
    <name type="scientific">Faecalibacterium prausnitzii M21/2</name>
    <dbReference type="NCBI Taxonomy" id="411485"/>
    <lineage>
        <taxon>Bacteria</taxon>
        <taxon>Bacillati</taxon>
        <taxon>Bacillota</taxon>
        <taxon>Clostridia</taxon>
        <taxon>Eubacteriales</taxon>
        <taxon>Oscillospiraceae</taxon>
        <taxon>Faecalibacterium</taxon>
    </lineage>
</organism>
<reference evidence="1 2" key="1">
    <citation type="submission" date="2007-09" db="EMBL/GenBank/DDBJ databases">
        <title>Draft genome sequence of Faecalibacterium prausnitzii M21/2.</title>
        <authorList>
            <person name="Sudarsanam P."/>
            <person name="Ley R."/>
            <person name="Guruge J."/>
            <person name="Turnbaugh P.J."/>
            <person name="Mahowald M."/>
            <person name="Liep D."/>
            <person name="Gordon J."/>
        </authorList>
    </citation>
    <scope>NUCLEOTIDE SEQUENCE [LARGE SCALE GENOMIC DNA]</scope>
    <source>
        <strain evidence="1 2">M21/2</strain>
    </source>
</reference>
<gene>
    <name evidence="1" type="ORF">FAEPRAM212_01170</name>
</gene>
<evidence type="ECO:0000313" key="1">
    <source>
        <dbReference type="EMBL" id="EDP22133.1"/>
    </source>
</evidence>
<comment type="caution">
    <text evidence="1">The sequence shown here is derived from an EMBL/GenBank/DDBJ whole genome shotgun (WGS) entry which is preliminary data.</text>
</comment>